<dbReference type="OrthoDB" id="679784at2"/>
<keyword evidence="1" id="KW-0732">Signal</keyword>
<reference evidence="3" key="1">
    <citation type="submission" date="2016-10" db="EMBL/GenBank/DDBJ databases">
        <authorList>
            <person name="Varghese N."/>
            <person name="Submissions S."/>
        </authorList>
    </citation>
    <scope>NUCLEOTIDE SEQUENCE [LARGE SCALE GENOMIC DNA]</scope>
    <source>
        <strain evidence="3">DSM 23925</strain>
    </source>
</reference>
<keyword evidence="3" id="KW-1185">Reference proteome</keyword>
<dbReference type="RefSeq" id="WP_092209942.1">
    <property type="nucleotide sequence ID" value="NZ_FOVN01000008.1"/>
</dbReference>
<protein>
    <recommendedName>
        <fullName evidence="4">Collagen triple helix repeat-containing protein</fullName>
    </recommendedName>
</protein>
<dbReference type="PROSITE" id="PS51257">
    <property type="entry name" value="PROKAR_LIPOPROTEIN"/>
    <property type="match status" value="1"/>
</dbReference>
<accession>A0A1I5DKB9</accession>
<sequence length="180" mass="19988">MKTQTIQTLMSKTKFVLLAFLVAFSYSCSPEDGNDGAPGPAGEDGNANVVSSDWFSIQFDYTNGANDYGYMSIDIPNYQEFVDNGGMAMVYLKQTLGNDYIIHPLPFEDVFNFALANVPSEGVENSLIIFANQSNVIDLETEPNLTFRYVLVPGNAMNKKATDLTKMSYEEAMSHFKIKQ</sequence>
<dbReference type="AlphaFoldDB" id="A0A1I5DKB9"/>
<evidence type="ECO:0000256" key="1">
    <source>
        <dbReference type="SAM" id="SignalP"/>
    </source>
</evidence>
<evidence type="ECO:0000313" key="2">
    <source>
        <dbReference type="EMBL" id="SFN99577.1"/>
    </source>
</evidence>
<feature type="signal peptide" evidence="1">
    <location>
        <begin position="1"/>
        <end position="30"/>
    </location>
</feature>
<evidence type="ECO:0000313" key="3">
    <source>
        <dbReference type="Proteomes" id="UP000198705"/>
    </source>
</evidence>
<gene>
    <name evidence="2" type="ORF">SAMN04487989_10883</name>
</gene>
<proteinExistence type="predicted"/>
<organism evidence="2 3">
    <name type="scientific">Bizionia echini</name>
    <dbReference type="NCBI Taxonomy" id="649333"/>
    <lineage>
        <taxon>Bacteria</taxon>
        <taxon>Pseudomonadati</taxon>
        <taxon>Bacteroidota</taxon>
        <taxon>Flavobacteriia</taxon>
        <taxon>Flavobacteriales</taxon>
        <taxon>Flavobacteriaceae</taxon>
        <taxon>Bizionia</taxon>
    </lineage>
</organism>
<feature type="chain" id="PRO_5011516030" description="Collagen triple helix repeat-containing protein" evidence="1">
    <location>
        <begin position="31"/>
        <end position="180"/>
    </location>
</feature>
<name>A0A1I5DKB9_9FLAO</name>
<dbReference type="EMBL" id="FOVN01000008">
    <property type="protein sequence ID" value="SFN99577.1"/>
    <property type="molecule type" value="Genomic_DNA"/>
</dbReference>
<dbReference type="STRING" id="649333.SAMN04487989_10883"/>
<evidence type="ECO:0008006" key="4">
    <source>
        <dbReference type="Google" id="ProtNLM"/>
    </source>
</evidence>
<dbReference type="Proteomes" id="UP000198705">
    <property type="component" value="Unassembled WGS sequence"/>
</dbReference>